<gene>
    <name evidence="2" type="ORF">CROQUDRAFT_101352</name>
</gene>
<name>A0A9P6T5I3_9BASI</name>
<feature type="compositionally biased region" description="Polar residues" evidence="1">
    <location>
        <begin position="58"/>
        <end position="77"/>
    </location>
</feature>
<feature type="region of interest" description="Disordered" evidence="1">
    <location>
        <begin position="58"/>
        <end position="80"/>
    </location>
</feature>
<dbReference type="Proteomes" id="UP000886653">
    <property type="component" value="Unassembled WGS sequence"/>
</dbReference>
<evidence type="ECO:0000313" key="2">
    <source>
        <dbReference type="EMBL" id="KAG0139570.1"/>
    </source>
</evidence>
<comment type="caution">
    <text evidence="2">The sequence shown here is derived from an EMBL/GenBank/DDBJ whole genome shotgun (WGS) entry which is preliminary data.</text>
</comment>
<dbReference type="EMBL" id="MU167561">
    <property type="protein sequence ID" value="KAG0139570.1"/>
    <property type="molecule type" value="Genomic_DNA"/>
</dbReference>
<keyword evidence="3" id="KW-1185">Reference proteome</keyword>
<sequence length="178" mass="19513">MPNPLNLHCMFKVNGFAMLSTPPNNESFHSEVEKGLIQDNEKPKENLIRPNVQGLIQMSDNPFASSSKTPQDNPTKNSPLIVPLSLSPSASTIEDLLSLNPSETESKNSTSTAQIAQSLTAIPPHNLVHPALLDYNMSSDVVQGSTNTKLTILEKGSFSLQTMMIQKPVRNFVEKELE</sequence>
<proteinExistence type="predicted"/>
<evidence type="ECO:0000256" key="1">
    <source>
        <dbReference type="SAM" id="MobiDB-lite"/>
    </source>
</evidence>
<accession>A0A9P6T5I3</accession>
<reference evidence="2" key="1">
    <citation type="submission" date="2013-11" db="EMBL/GenBank/DDBJ databases">
        <title>Genome sequence of the fusiform rust pathogen reveals effectors for host alternation and coevolution with pine.</title>
        <authorList>
            <consortium name="DOE Joint Genome Institute"/>
            <person name="Smith K."/>
            <person name="Pendleton A."/>
            <person name="Kubisiak T."/>
            <person name="Anderson C."/>
            <person name="Salamov A."/>
            <person name="Aerts A."/>
            <person name="Riley R."/>
            <person name="Clum A."/>
            <person name="Lindquist E."/>
            <person name="Ence D."/>
            <person name="Campbell M."/>
            <person name="Kronenberg Z."/>
            <person name="Feau N."/>
            <person name="Dhillon B."/>
            <person name="Hamelin R."/>
            <person name="Burleigh J."/>
            <person name="Smith J."/>
            <person name="Yandell M."/>
            <person name="Nelson C."/>
            <person name="Grigoriev I."/>
            <person name="Davis J."/>
        </authorList>
    </citation>
    <scope>NUCLEOTIDE SEQUENCE</scope>
    <source>
        <strain evidence="2">G11</strain>
    </source>
</reference>
<evidence type="ECO:0000313" key="3">
    <source>
        <dbReference type="Proteomes" id="UP000886653"/>
    </source>
</evidence>
<organism evidence="2 3">
    <name type="scientific">Cronartium quercuum f. sp. fusiforme G11</name>
    <dbReference type="NCBI Taxonomy" id="708437"/>
    <lineage>
        <taxon>Eukaryota</taxon>
        <taxon>Fungi</taxon>
        <taxon>Dikarya</taxon>
        <taxon>Basidiomycota</taxon>
        <taxon>Pucciniomycotina</taxon>
        <taxon>Pucciniomycetes</taxon>
        <taxon>Pucciniales</taxon>
        <taxon>Coleosporiaceae</taxon>
        <taxon>Cronartium</taxon>
    </lineage>
</organism>
<dbReference type="AlphaFoldDB" id="A0A9P6T5I3"/>
<protein>
    <submittedName>
        <fullName evidence="2">Uncharacterized protein</fullName>
    </submittedName>
</protein>